<comment type="caution">
    <text evidence="2">The sequence shown here is derived from an EMBL/GenBank/DDBJ whole genome shotgun (WGS) entry which is preliminary data.</text>
</comment>
<keyword evidence="1" id="KW-0812">Transmembrane</keyword>
<accession>A0A8H3J392</accession>
<feature type="transmembrane region" description="Helical" evidence="1">
    <location>
        <begin position="473"/>
        <end position="493"/>
    </location>
</feature>
<dbReference type="AlphaFoldDB" id="A0A8H3J392"/>
<dbReference type="Proteomes" id="UP000664521">
    <property type="component" value="Unassembled WGS sequence"/>
</dbReference>
<dbReference type="EMBL" id="CAJPDS010000141">
    <property type="protein sequence ID" value="CAF9939907.1"/>
    <property type="molecule type" value="Genomic_DNA"/>
</dbReference>
<evidence type="ECO:0008006" key="4">
    <source>
        <dbReference type="Google" id="ProtNLM"/>
    </source>
</evidence>
<dbReference type="OrthoDB" id="4721035at2759"/>
<reference evidence="2" key="1">
    <citation type="submission" date="2021-03" db="EMBL/GenBank/DDBJ databases">
        <authorList>
            <person name="Tagirdzhanova G."/>
        </authorList>
    </citation>
    <scope>NUCLEOTIDE SEQUENCE</scope>
</reference>
<gene>
    <name evidence="2" type="ORF">HETSPECPRED_002098</name>
</gene>
<organism evidence="2 3">
    <name type="scientific">Heterodermia speciosa</name>
    <dbReference type="NCBI Taxonomy" id="116794"/>
    <lineage>
        <taxon>Eukaryota</taxon>
        <taxon>Fungi</taxon>
        <taxon>Dikarya</taxon>
        <taxon>Ascomycota</taxon>
        <taxon>Pezizomycotina</taxon>
        <taxon>Lecanoromycetes</taxon>
        <taxon>OSLEUM clade</taxon>
        <taxon>Lecanoromycetidae</taxon>
        <taxon>Caliciales</taxon>
        <taxon>Physciaceae</taxon>
        <taxon>Heterodermia</taxon>
    </lineage>
</organism>
<feature type="transmembrane region" description="Helical" evidence="1">
    <location>
        <begin position="20"/>
        <end position="42"/>
    </location>
</feature>
<evidence type="ECO:0000313" key="2">
    <source>
        <dbReference type="EMBL" id="CAF9939907.1"/>
    </source>
</evidence>
<name>A0A8H3J392_9LECA</name>
<keyword evidence="1" id="KW-0472">Membrane</keyword>
<evidence type="ECO:0000256" key="1">
    <source>
        <dbReference type="SAM" id="Phobius"/>
    </source>
</evidence>
<sequence>MLMRSWVVQPETMVTQWESVRHVAFTYLGIFTLLSTLTTMLYTTAADTLVAPKLKYGKAEHRVLVGRVMNSYANNFALMDRCTTPILKKDDPEYGGSTCAAIEDSGEAFYNYMKYLGLWTEYLAQGNCSEDLAKRPPPAGTLLSNTAVTGSWLHLSNMTTLSRRWGRIVHNVTMAVPHPGILQAAQDPRNKILQPQALNGLGKSHIQSSVPSPVLNVLCAELTESELTPMVYTKWATFNGTVPNSSTWPADFDLHLKPHTRTAVDNLFGFGEDQAFPIFAKVPLAYNTLFNYSITWGPAAVYLLATSPTNSTTLCSLKSALTPDCSTSLSSSGIGKNLTTDCSAKNPLAFRHSDPSMRNGRWEQNWKDVASVWGVSMSLNNGIDDGRASNARLLTQLIPTSHTLNPSKPSIAEALAVLAGGTLLQSAVDSPFVSTWNYSMDDPVLSEPVYQSFNATVKTMDYQSGGTQGWQKGFYIVLILMFIGNICCLGYFLRHKRSITDFLELQNLFCLSFLSPPGKVLEGACGAGPANAQYATKWNIKVDESRDHLYFESHTDSKDIHTRVWKHEAAAAIPHVSNISALDENGNPQQSWEEEVQQALTGCYLAFRSVADPNVKRLRRWTATRESMSSVEIKPFSSVV</sequence>
<keyword evidence="3" id="KW-1185">Reference proteome</keyword>
<protein>
    <recommendedName>
        <fullName evidence="4">Mcm2 3 5 family protein</fullName>
    </recommendedName>
</protein>
<evidence type="ECO:0000313" key="3">
    <source>
        <dbReference type="Proteomes" id="UP000664521"/>
    </source>
</evidence>
<keyword evidence="1" id="KW-1133">Transmembrane helix</keyword>
<proteinExistence type="predicted"/>